<proteinExistence type="predicted"/>
<evidence type="ECO:0000313" key="3">
    <source>
        <dbReference type="Proteomes" id="UP000024635"/>
    </source>
</evidence>
<dbReference type="AlphaFoldDB" id="A0A016UGW7"/>
<feature type="compositionally biased region" description="Basic and acidic residues" evidence="1">
    <location>
        <begin position="63"/>
        <end position="72"/>
    </location>
</feature>
<feature type="region of interest" description="Disordered" evidence="1">
    <location>
        <begin position="33"/>
        <end position="72"/>
    </location>
</feature>
<evidence type="ECO:0000313" key="2">
    <source>
        <dbReference type="EMBL" id="EYC14579.1"/>
    </source>
</evidence>
<comment type="caution">
    <text evidence="2">The sequence shown here is derived from an EMBL/GenBank/DDBJ whole genome shotgun (WGS) entry which is preliminary data.</text>
</comment>
<sequence length="72" mass="7840">MMTWSAGKRGRLRVADRCGGLVGADSLYRPFKKQTGSVATESRQDQSKGCEESMLQARGSSRSRRDSAATTL</sequence>
<dbReference type="EMBL" id="JARK01001376">
    <property type="protein sequence ID" value="EYC14579.1"/>
    <property type="molecule type" value="Genomic_DNA"/>
</dbReference>
<protein>
    <submittedName>
        <fullName evidence="2">Uncharacterized protein</fullName>
    </submittedName>
</protein>
<name>A0A016UGW7_9BILA</name>
<feature type="compositionally biased region" description="Basic and acidic residues" evidence="1">
    <location>
        <begin position="42"/>
        <end position="51"/>
    </location>
</feature>
<reference evidence="3" key="1">
    <citation type="journal article" date="2015" name="Nat. Genet.">
        <title>The genome and transcriptome of the zoonotic hookworm Ancylostoma ceylanicum identify infection-specific gene families.</title>
        <authorList>
            <person name="Schwarz E.M."/>
            <person name="Hu Y."/>
            <person name="Antoshechkin I."/>
            <person name="Miller M.M."/>
            <person name="Sternberg P.W."/>
            <person name="Aroian R.V."/>
        </authorList>
    </citation>
    <scope>NUCLEOTIDE SEQUENCE</scope>
    <source>
        <strain evidence="3">HY135</strain>
    </source>
</reference>
<gene>
    <name evidence="2" type="primary">Acey_s0040.g290</name>
    <name evidence="2" type="ORF">Y032_0040g290</name>
</gene>
<accession>A0A016UGW7</accession>
<dbReference type="Proteomes" id="UP000024635">
    <property type="component" value="Unassembled WGS sequence"/>
</dbReference>
<keyword evidence="3" id="KW-1185">Reference proteome</keyword>
<evidence type="ECO:0000256" key="1">
    <source>
        <dbReference type="SAM" id="MobiDB-lite"/>
    </source>
</evidence>
<organism evidence="2 3">
    <name type="scientific">Ancylostoma ceylanicum</name>
    <dbReference type="NCBI Taxonomy" id="53326"/>
    <lineage>
        <taxon>Eukaryota</taxon>
        <taxon>Metazoa</taxon>
        <taxon>Ecdysozoa</taxon>
        <taxon>Nematoda</taxon>
        <taxon>Chromadorea</taxon>
        <taxon>Rhabditida</taxon>
        <taxon>Rhabditina</taxon>
        <taxon>Rhabditomorpha</taxon>
        <taxon>Strongyloidea</taxon>
        <taxon>Ancylostomatidae</taxon>
        <taxon>Ancylostomatinae</taxon>
        <taxon>Ancylostoma</taxon>
    </lineage>
</organism>